<dbReference type="AlphaFoldDB" id="A0A1I5FHU6"/>
<dbReference type="InterPro" id="IPR052716">
    <property type="entry name" value="MOSC_domain"/>
</dbReference>
<dbReference type="InterPro" id="IPR005302">
    <property type="entry name" value="MoCF_Sase_C"/>
</dbReference>
<dbReference type="Gene3D" id="2.40.33.20">
    <property type="entry name" value="PK beta-barrel domain-like"/>
    <property type="match status" value="1"/>
</dbReference>
<proteinExistence type="predicted"/>
<sequence length="201" mass="21662">MPALMPTDFSGKVTWLGRVANRATTLEAEPLQEVTVGFAGVMGEEHGGLTRPSCSRVLLQHPRDTVIRNVRQFSIVSTEELALIAASMGLERIEPAWVGASIAVEGLPDFTHLPPSSRLQGADGVTLVVDMENRPCQLPAKVIDGVHPGFGKAFKSAAKGRRGVTAWVEREGRLVVGDRLRLHIPDQRAWQGALPLFGEAG</sequence>
<dbReference type="RefSeq" id="WP_092841246.1">
    <property type="nucleotide sequence ID" value="NZ_FOVP01000020.1"/>
</dbReference>
<dbReference type="STRING" id="1005928.SAMN04487859_12014"/>
<dbReference type="PANTHER" id="PTHR36930:SF1">
    <property type="entry name" value="MOSC DOMAIN-CONTAINING PROTEIN"/>
    <property type="match status" value="1"/>
</dbReference>
<dbReference type="PROSITE" id="PS51340">
    <property type="entry name" value="MOSC"/>
    <property type="match status" value="1"/>
</dbReference>
<dbReference type="InterPro" id="IPR011037">
    <property type="entry name" value="Pyrv_Knase-like_insert_dom_sf"/>
</dbReference>
<dbReference type="OrthoDB" id="9808413at2"/>
<name>A0A1I5FHU6_9RHOB</name>
<dbReference type="Pfam" id="PF03473">
    <property type="entry name" value="MOSC"/>
    <property type="match status" value="1"/>
</dbReference>
<dbReference type="PANTHER" id="PTHR36930">
    <property type="entry name" value="METAL-SULFUR CLUSTER BIOSYNTHESIS PROTEINS YUAD-RELATED"/>
    <property type="match status" value="1"/>
</dbReference>
<protein>
    <submittedName>
        <fullName evidence="2">MOSC domain-containing protein</fullName>
    </submittedName>
</protein>
<dbReference type="EMBL" id="FOVP01000020">
    <property type="protein sequence ID" value="SFO23176.1"/>
    <property type="molecule type" value="Genomic_DNA"/>
</dbReference>
<dbReference type="GO" id="GO:0003824">
    <property type="term" value="F:catalytic activity"/>
    <property type="evidence" value="ECO:0007669"/>
    <property type="project" value="InterPro"/>
</dbReference>
<organism evidence="2 3">
    <name type="scientific">Roseovarius lutimaris</name>
    <dbReference type="NCBI Taxonomy" id="1005928"/>
    <lineage>
        <taxon>Bacteria</taxon>
        <taxon>Pseudomonadati</taxon>
        <taxon>Pseudomonadota</taxon>
        <taxon>Alphaproteobacteria</taxon>
        <taxon>Rhodobacterales</taxon>
        <taxon>Roseobacteraceae</taxon>
        <taxon>Roseovarius</taxon>
    </lineage>
</organism>
<gene>
    <name evidence="2" type="ORF">SAMN04487859_12014</name>
</gene>
<accession>A0A1I5FHU6</accession>
<evidence type="ECO:0000313" key="2">
    <source>
        <dbReference type="EMBL" id="SFO23176.1"/>
    </source>
</evidence>
<dbReference type="GO" id="GO:0030170">
    <property type="term" value="F:pyridoxal phosphate binding"/>
    <property type="evidence" value="ECO:0007669"/>
    <property type="project" value="InterPro"/>
</dbReference>
<feature type="domain" description="MOSC" evidence="1">
    <location>
        <begin position="28"/>
        <end position="183"/>
    </location>
</feature>
<dbReference type="Proteomes" id="UP000198599">
    <property type="component" value="Unassembled WGS sequence"/>
</dbReference>
<dbReference type="SUPFAM" id="SSF50800">
    <property type="entry name" value="PK beta-barrel domain-like"/>
    <property type="match status" value="1"/>
</dbReference>
<evidence type="ECO:0000259" key="1">
    <source>
        <dbReference type="PROSITE" id="PS51340"/>
    </source>
</evidence>
<keyword evidence="3" id="KW-1185">Reference proteome</keyword>
<dbReference type="GO" id="GO:0030151">
    <property type="term" value="F:molybdenum ion binding"/>
    <property type="evidence" value="ECO:0007669"/>
    <property type="project" value="InterPro"/>
</dbReference>
<evidence type="ECO:0000313" key="3">
    <source>
        <dbReference type="Proteomes" id="UP000198599"/>
    </source>
</evidence>
<reference evidence="3" key="1">
    <citation type="submission" date="2016-10" db="EMBL/GenBank/DDBJ databases">
        <authorList>
            <person name="Varghese N."/>
            <person name="Submissions S."/>
        </authorList>
    </citation>
    <scope>NUCLEOTIDE SEQUENCE [LARGE SCALE GENOMIC DNA]</scope>
    <source>
        <strain evidence="3">DSM 28463</strain>
    </source>
</reference>